<evidence type="ECO:0008006" key="3">
    <source>
        <dbReference type="Google" id="ProtNLM"/>
    </source>
</evidence>
<protein>
    <recommendedName>
        <fullName evidence="3">PcfJ-like protein</fullName>
    </recommendedName>
</protein>
<dbReference type="Proteomes" id="UP000095651">
    <property type="component" value="Unassembled WGS sequence"/>
</dbReference>
<dbReference type="RefSeq" id="WP_055654088.1">
    <property type="nucleotide sequence ID" value="NZ_CABIXC010000003.1"/>
</dbReference>
<sequence length="734" mass="86463">MKKTRLKKLGHLYATDEMLCMAEQDIPENKKIGWQRVEPVFQREVYLQSKICDGILVVAIYLTRDLRLGSKKPLYEIFIDKSKREYLTWDTVKGKWRTACVEALEFPHYYSYSCAYLTPEDKIRLTEYLGVTQEGMEGICQYQQSILEERLENRYKKETSLWEAAMKLVPNVPKDWLRWVNRHGLKENFIFYDYSKNVKEGFCTWCEKTVPVKKARHNTYGTCTCCGHRIQYKAKGKAGRLCTKKEQVYLPQKYGDGLIIRQFTAQRFYQKGEYETPEIMCNETGRVIYDKDLMGTQYYYGKYKQRGYRWIKGYPNYSFFYGYYDYKLNHAGAVYRRTVPALSRHILNRTGLPQLISIGYKISPNDYLSDLAEAPYLERFIKAGLKHLTLDALKGRIEVSESHSLAKSLGIDGNRLGRLRNNDGGELFLIWMRYEKKKRKNIVDSVICYFEEQNIRPENIKFIQDRMSELRICNYLKRQYALTNRPPLELLSTWQDYLNMSKRLKRDITLEIFYKPKNLVESHDEVLQLCEDKNITLQAVDIAKVYPDVDAICESIKEKYEYRDQKYVLLIPNRIEDIIQEGRALRHCIRFSDDYYERIQRRESYIAFLRKADQPEKSFYTLEFEPDGTVRQKRTSGDRQNVDFNQAVSFIKKWQKAIQPRLTEEDYRLAKVSASLRVEEFKELRKKNAKVWHGHLAGMPLADVLEADLMEVSLCMEDAGVTEADGQNGELVAA</sequence>
<name>A0A174BJ43_9FIRM</name>
<dbReference type="EMBL" id="CYZE01000003">
    <property type="protein sequence ID" value="CUO00754.1"/>
    <property type="molecule type" value="Genomic_DNA"/>
</dbReference>
<gene>
    <name evidence="1" type="ORF">ERS852407_01618</name>
</gene>
<dbReference type="InterPro" id="IPR025586">
    <property type="entry name" value="PcfJ"/>
</dbReference>
<organism evidence="1 2">
    <name type="scientific">Hungatella hathewayi</name>
    <dbReference type="NCBI Taxonomy" id="154046"/>
    <lineage>
        <taxon>Bacteria</taxon>
        <taxon>Bacillati</taxon>
        <taxon>Bacillota</taxon>
        <taxon>Clostridia</taxon>
        <taxon>Lachnospirales</taxon>
        <taxon>Lachnospiraceae</taxon>
        <taxon>Hungatella</taxon>
    </lineage>
</organism>
<dbReference type="Pfam" id="PF14284">
    <property type="entry name" value="PcfJ"/>
    <property type="match status" value="1"/>
</dbReference>
<reference evidence="1 2" key="1">
    <citation type="submission" date="2015-09" db="EMBL/GenBank/DDBJ databases">
        <authorList>
            <consortium name="Pathogen Informatics"/>
        </authorList>
    </citation>
    <scope>NUCLEOTIDE SEQUENCE [LARGE SCALE GENOMIC DNA]</scope>
    <source>
        <strain evidence="1 2">2789STDY5608850</strain>
    </source>
</reference>
<proteinExistence type="predicted"/>
<accession>A0A174BJ43</accession>
<dbReference type="AlphaFoldDB" id="A0A174BJ43"/>
<evidence type="ECO:0000313" key="2">
    <source>
        <dbReference type="Proteomes" id="UP000095651"/>
    </source>
</evidence>
<evidence type="ECO:0000313" key="1">
    <source>
        <dbReference type="EMBL" id="CUO00754.1"/>
    </source>
</evidence>